<sequence>MDLMNKIFQLYLDRSVVVFIDDILIYSKNKKDDDQHLRVVLQNCRKKCHQSKKFFGIGRILLTIRKKILNDSPSVNKIAIEECSFCLVRKVSADF</sequence>
<protein>
    <submittedName>
        <fullName evidence="1">RNA-directed DNA polymerase-like protein</fullName>
    </submittedName>
</protein>
<gene>
    <name evidence="1" type="ORF">EPI10_021571</name>
</gene>
<dbReference type="Proteomes" id="UP000325315">
    <property type="component" value="Unassembled WGS sequence"/>
</dbReference>
<dbReference type="InterPro" id="IPR043502">
    <property type="entry name" value="DNA/RNA_pol_sf"/>
</dbReference>
<keyword evidence="2" id="KW-1185">Reference proteome</keyword>
<dbReference type="Gene3D" id="3.30.70.270">
    <property type="match status" value="1"/>
</dbReference>
<evidence type="ECO:0000313" key="2">
    <source>
        <dbReference type="Proteomes" id="UP000325315"/>
    </source>
</evidence>
<dbReference type="SUPFAM" id="SSF56672">
    <property type="entry name" value="DNA/RNA polymerases"/>
    <property type="match status" value="1"/>
</dbReference>
<dbReference type="EMBL" id="SMMG02000003">
    <property type="protein sequence ID" value="KAA3481186.1"/>
    <property type="molecule type" value="Genomic_DNA"/>
</dbReference>
<dbReference type="InterPro" id="IPR053134">
    <property type="entry name" value="RNA-dir_DNA_polymerase"/>
</dbReference>
<evidence type="ECO:0000313" key="1">
    <source>
        <dbReference type="EMBL" id="KAA3481186.1"/>
    </source>
</evidence>
<dbReference type="InterPro" id="IPR043128">
    <property type="entry name" value="Rev_trsase/Diguanyl_cyclase"/>
</dbReference>
<keyword evidence="1" id="KW-0808">Transferase</keyword>
<proteinExistence type="predicted"/>
<organism evidence="1 2">
    <name type="scientific">Gossypium australe</name>
    <dbReference type="NCBI Taxonomy" id="47621"/>
    <lineage>
        <taxon>Eukaryota</taxon>
        <taxon>Viridiplantae</taxon>
        <taxon>Streptophyta</taxon>
        <taxon>Embryophyta</taxon>
        <taxon>Tracheophyta</taxon>
        <taxon>Spermatophyta</taxon>
        <taxon>Magnoliopsida</taxon>
        <taxon>eudicotyledons</taxon>
        <taxon>Gunneridae</taxon>
        <taxon>Pentapetalae</taxon>
        <taxon>rosids</taxon>
        <taxon>malvids</taxon>
        <taxon>Malvales</taxon>
        <taxon>Malvaceae</taxon>
        <taxon>Malvoideae</taxon>
        <taxon>Gossypium</taxon>
    </lineage>
</organism>
<dbReference type="OrthoDB" id="1685174at2759"/>
<dbReference type="PANTHER" id="PTHR24559:SF444">
    <property type="entry name" value="REVERSE TRANSCRIPTASE DOMAIN-CONTAINING PROTEIN"/>
    <property type="match status" value="1"/>
</dbReference>
<reference evidence="2" key="1">
    <citation type="journal article" date="2019" name="Plant Biotechnol. J.">
        <title>Genome sequencing of the Australian wild diploid species Gossypium australe highlights disease resistance and delayed gland morphogenesis.</title>
        <authorList>
            <person name="Cai Y."/>
            <person name="Cai X."/>
            <person name="Wang Q."/>
            <person name="Wang P."/>
            <person name="Zhang Y."/>
            <person name="Cai C."/>
            <person name="Xu Y."/>
            <person name="Wang K."/>
            <person name="Zhou Z."/>
            <person name="Wang C."/>
            <person name="Geng S."/>
            <person name="Li B."/>
            <person name="Dong Q."/>
            <person name="Hou Y."/>
            <person name="Wang H."/>
            <person name="Ai P."/>
            <person name="Liu Z."/>
            <person name="Yi F."/>
            <person name="Sun M."/>
            <person name="An G."/>
            <person name="Cheng J."/>
            <person name="Zhang Y."/>
            <person name="Shi Q."/>
            <person name="Xie Y."/>
            <person name="Shi X."/>
            <person name="Chang Y."/>
            <person name="Huang F."/>
            <person name="Chen Y."/>
            <person name="Hong S."/>
            <person name="Mi L."/>
            <person name="Sun Q."/>
            <person name="Zhang L."/>
            <person name="Zhou B."/>
            <person name="Peng R."/>
            <person name="Zhang X."/>
            <person name="Liu F."/>
        </authorList>
    </citation>
    <scope>NUCLEOTIDE SEQUENCE [LARGE SCALE GENOMIC DNA]</scope>
    <source>
        <strain evidence="2">cv. PA1801</strain>
    </source>
</reference>
<keyword evidence="1" id="KW-0548">Nucleotidyltransferase</keyword>
<keyword evidence="1" id="KW-0695">RNA-directed DNA polymerase</keyword>
<dbReference type="AlphaFoldDB" id="A0A5B6WJ37"/>
<dbReference type="PANTHER" id="PTHR24559">
    <property type="entry name" value="TRANSPOSON TY3-I GAG-POL POLYPROTEIN"/>
    <property type="match status" value="1"/>
</dbReference>
<accession>A0A5B6WJ37</accession>
<dbReference type="GO" id="GO:0003964">
    <property type="term" value="F:RNA-directed DNA polymerase activity"/>
    <property type="evidence" value="ECO:0007669"/>
    <property type="project" value="UniProtKB-KW"/>
</dbReference>
<comment type="caution">
    <text evidence="1">The sequence shown here is derived from an EMBL/GenBank/DDBJ whole genome shotgun (WGS) entry which is preliminary data.</text>
</comment>
<name>A0A5B6WJ37_9ROSI</name>